<feature type="region of interest" description="Disordered" evidence="3">
    <location>
        <begin position="45"/>
        <end position="64"/>
    </location>
</feature>
<reference evidence="5" key="1">
    <citation type="submission" date="2023-03" db="EMBL/GenBank/DDBJ databases">
        <title>Massive genome expansion in bonnet fungi (Mycena s.s.) driven by repeated elements and novel gene families across ecological guilds.</title>
        <authorList>
            <consortium name="Lawrence Berkeley National Laboratory"/>
            <person name="Harder C.B."/>
            <person name="Miyauchi S."/>
            <person name="Viragh M."/>
            <person name="Kuo A."/>
            <person name="Thoen E."/>
            <person name="Andreopoulos B."/>
            <person name="Lu D."/>
            <person name="Skrede I."/>
            <person name="Drula E."/>
            <person name="Henrissat B."/>
            <person name="Morin E."/>
            <person name="Kohler A."/>
            <person name="Barry K."/>
            <person name="LaButti K."/>
            <person name="Morin E."/>
            <person name="Salamov A."/>
            <person name="Lipzen A."/>
            <person name="Mereny Z."/>
            <person name="Hegedus B."/>
            <person name="Baldrian P."/>
            <person name="Stursova M."/>
            <person name="Weitz H."/>
            <person name="Taylor A."/>
            <person name="Grigoriev I.V."/>
            <person name="Nagy L.G."/>
            <person name="Martin F."/>
            <person name="Kauserud H."/>
        </authorList>
    </citation>
    <scope>NUCLEOTIDE SEQUENCE</scope>
    <source>
        <strain evidence="5">CBHHK173m</strain>
    </source>
</reference>
<name>A0AAD6XJQ9_9AGAR</name>
<dbReference type="Proteomes" id="UP001222325">
    <property type="component" value="Unassembled WGS sequence"/>
</dbReference>
<dbReference type="PROSITE" id="PS50089">
    <property type="entry name" value="ZF_RING_2"/>
    <property type="match status" value="1"/>
</dbReference>
<dbReference type="Pfam" id="PF13923">
    <property type="entry name" value="zf-C3HC4_2"/>
    <property type="match status" value="1"/>
</dbReference>
<protein>
    <recommendedName>
        <fullName evidence="4">RING-type domain-containing protein</fullName>
    </recommendedName>
</protein>
<evidence type="ECO:0000256" key="1">
    <source>
        <dbReference type="ARBA" id="ARBA00022723"/>
    </source>
</evidence>
<feature type="domain" description="RING-type" evidence="4">
    <location>
        <begin position="213"/>
        <end position="250"/>
    </location>
</feature>
<dbReference type="SUPFAM" id="SSF57850">
    <property type="entry name" value="RING/U-box"/>
    <property type="match status" value="1"/>
</dbReference>
<evidence type="ECO:0000313" key="6">
    <source>
        <dbReference type="Proteomes" id="UP001222325"/>
    </source>
</evidence>
<dbReference type="InterPro" id="IPR001841">
    <property type="entry name" value="Znf_RING"/>
</dbReference>
<sequence>MPNPGSSADDPLRVNSRGAIVPRLLPSPPAPPLVLARRRHAQQLKQCPTSDKENYRPSRIFSAPPSSILRDESMLSLRYDTSNFGIDIHISTDGRVSTSVRRTETTIRAARRGAAARVIAPPQTPLITSPRGSAPAGQLPTTTLRRPTRGHGAATRIRRGPLATAAARAAVREARAAGSRTPRETRLTHRDLYLTELSAPDVTTNADNKAQLCCICYKIMSHPVVSACHHTHCYVCLRLWLEASWDCPTCGETMTSPPKPAHAQRQDIERDFPYRLDRSTVTYSFGGLLFPRIYFIEVPW</sequence>
<dbReference type="InterPro" id="IPR013083">
    <property type="entry name" value="Znf_RING/FYVE/PHD"/>
</dbReference>
<feature type="region of interest" description="Disordered" evidence="3">
    <location>
        <begin position="1"/>
        <end position="32"/>
    </location>
</feature>
<evidence type="ECO:0000256" key="2">
    <source>
        <dbReference type="PROSITE-ProRule" id="PRU00175"/>
    </source>
</evidence>
<evidence type="ECO:0000259" key="4">
    <source>
        <dbReference type="PROSITE" id="PS50089"/>
    </source>
</evidence>
<dbReference type="GO" id="GO:0008270">
    <property type="term" value="F:zinc ion binding"/>
    <property type="evidence" value="ECO:0007669"/>
    <property type="project" value="UniProtKB-KW"/>
</dbReference>
<keyword evidence="2" id="KW-0863">Zinc-finger</keyword>
<gene>
    <name evidence="5" type="ORF">B0H15DRAFT_956201</name>
</gene>
<evidence type="ECO:0000313" key="5">
    <source>
        <dbReference type="EMBL" id="KAJ7075703.1"/>
    </source>
</evidence>
<dbReference type="EMBL" id="JARJCN010000090">
    <property type="protein sequence ID" value="KAJ7075703.1"/>
    <property type="molecule type" value="Genomic_DNA"/>
</dbReference>
<accession>A0AAD6XJQ9</accession>
<keyword evidence="1" id="KW-0479">Metal-binding</keyword>
<keyword evidence="6" id="KW-1185">Reference proteome</keyword>
<keyword evidence="2" id="KW-0862">Zinc</keyword>
<dbReference type="InterPro" id="IPR018527">
    <property type="entry name" value="Rubredoxin_Fe_BS"/>
</dbReference>
<dbReference type="AlphaFoldDB" id="A0AAD6XJQ9"/>
<comment type="caution">
    <text evidence="5">The sequence shown here is derived from an EMBL/GenBank/DDBJ whole genome shotgun (WGS) entry which is preliminary data.</text>
</comment>
<dbReference type="PROSITE" id="PS00202">
    <property type="entry name" value="RUBREDOXIN"/>
    <property type="match status" value="1"/>
</dbReference>
<feature type="region of interest" description="Disordered" evidence="3">
    <location>
        <begin position="123"/>
        <end position="154"/>
    </location>
</feature>
<dbReference type="Gene3D" id="3.30.40.10">
    <property type="entry name" value="Zinc/RING finger domain, C3HC4 (zinc finger)"/>
    <property type="match status" value="1"/>
</dbReference>
<proteinExistence type="predicted"/>
<evidence type="ECO:0000256" key="3">
    <source>
        <dbReference type="SAM" id="MobiDB-lite"/>
    </source>
</evidence>
<organism evidence="5 6">
    <name type="scientific">Mycena belliarum</name>
    <dbReference type="NCBI Taxonomy" id="1033014"/>
    <lineage>
        <taxon>Eukaryota</taxon>
        <taxon>Fungi</taxon>
        <taxon>Dikarya</taxon>
        <taxon>Basidiomycota</taxon>
        <taxon>Agaricomycotina</taxon>
        <taxon>Agaricomycetes</taxon>
        <taxon>Agaricomycetidae</taxon>
        <taxon>Agaricales</taxon>
        <taxon>Marasmiineae</taxon>
        <taxon>Mycenaceae</taxon>
        <taxon>Mycena</taxon>
    </lineage>
</organism>